<gene>
    <name evidence="5" type="ORF">ALP52_02838</name>
    <name evidence="4" type="ORF">ALQ05_03793</name>
</gene>
<evidence type="ECO:0000313" key="4">
    <source>
        <dbReference type="EMBL" id="RMQ31568.1"/>
    </source>
</evidence>
<accession>A0A3M4KQS4</accession>
<dbReference type="Gene3D" id="2.60.120.260">
    <property type="entry name" value="Galactose-binding domain-like"/>
    <property type="match status" value="1"/>
</dbReference>
<evidence type="ECO:0000259" key="3">
    <source>
        <dbReference type="Pfam" id="PF03561"/>
    </source>
</evidence>
<organism evidence="4 7">
    <name type="scientific">Pseudomonas amygdali pv. mori</name>
    <dbReference type="NCBI Taxonomy" id="34065"/>
    <lineage>
        <taxon>Bacteria</taxon>
        <taxon>Pseudomonadati</taxon>
        <taxon>Pseudomonadota</taxon>
        <taxon>Gammaproteobacteria</taxon>
        <taxon>Pseudomonadales</taxon>
        <taxon>Pseudomonadaceae</taxon>
        <taxon>Pseudomonas</taxon>
        <taxon>Pseudomonas amygdali</taxon>
    </lineage>
</organism>
<dbReference type="Proteomes" id="UP000279553">
    <property type="component" value="Unassembled WGS sequence"/>
</dbReference>
<dbReference type="AlphaFoldDB" id="A0A3M4KQS4"/>
<evidence type="ECO:0000313" key="7">
    <source>
        <dbReference type="Proteomes" id="UP000279553"/>
    </source>
</evidence>
<dbReference type="EMBL" id="RBRD01000279">
    <property type="protein sequence ID" value="RMQ31568.1"/>
    <property type="molecule type" value="Genomic_DNA"/>
</dbReference>
<dbReference type="GO" id="GO:0000256">
    <property type="term" value="P:allantoin catabolic process"/>
    <property type="evidence" value="ECO:0007669"/>
    <property type="project" value="InterPro"/>
</dbReference>
<evidence type="ECO:0000256" key="1">
    <source>
        <dbReference type="ARBA" id="ARBA00009242"/>
    </source>
</evidence>
<dbReference type="EMBL" id="RBTD01000058">
    <property type="protein sequence ID" value="RMT25766.1"/>
    <property type="molecule type" value="Genomic_DNA"/>
</dbReference>
<sequence>MKVYAAPFEKFVNLADARLGTKILSVTDDWFADANRLFQPTPAVWKEGVFDDNGKWMDGWESRRKRFEGYDSAVIRLGVAGTIKGVDIDTSFFTGNFPPSASLEACFLASGEPD</sequence>
<dbReference type="InterPro" id="IPR008979">
    <property type="entry name" value="Galactose-bd-like_sf"/>
</dbReference>
<proteinExistence type="inferred from homology"/>
<dbReference type="Pfam" id="PF03561">
    <property type="entry name" value="Allantoicase"/>
    <property type="match status" value="1"/>
</dbReference>
<dbReference type="SUPFAM" id="SSF49785">
    <property type="entry name" value="Galactose-binding domain-like"/>
    <property type="match status" value="1"/>
</dbReference>
<evidence type="ECO:0000313" key="6">
    <source>
        <dbReference type="Proteomes" id="UP000276194"/>
    </source>
</evidence>
<dbReference type="InterPro" id="IPR015908">
    <property type="entry name" value="Allantoicase_dom"/>
</dbReference>
<keyword evidence="2" id="KW-0659">Purine metabolism</keyword>
<dbReference type="GO" id="GO:0006144">
    <property type="term" value="P:purine nucleobase metabolic process"/>
    <property type="evidence" value="ECO:0007669"/>
    <property type="project" value="UniProtKB-KW"/>
</dbReference>
<dbReference type="GO" id="GO:0004037">
    <property type="term" value="F:allantoicase activity"/>
    <property type="evidence" value="ECO:0007669"/>
    <property type="project" value="InterPro"/>
</dbReference>
<comment type="caution">
    <text evidence="4">The sequence shown here is derived from an EMBL/GenBank/DDBJ whole genome shotgun (WGS) entry which is preliminary data.</text>
</comment>
<reference evidence="6 7" key="1">
    <citation type="submission" date="2018-08" db="EMBL/GenBank/DDBJ databases">
        <title>Recombination of ecologically and evolutionarily significant loci maintains genetic cohesion in the Pseudomonas syringae species complex.</title>
        <authorList>
            <person name="Dillon M."/>
            <person name="Thakur S."/>
            <person name="Almeida R.N.D."/>
            <person name="Weir B.S."/>
            <person name="Guttman D.S."/>
        </authorList>
    </citation>
    <scope>NUCLEOTIDE SEQUENCE [LARGE SCALE GENOMIC DNA]</scope>
    <source>
        <strain evidence="4 7">ICMP 535</strain>
        <strain evidence="5 6">ICMP 6941</strain>
    </source>
</reference>
<evidence type="ECO:0000313" key="5">
    <source>
        <dbReference type="EMBL" id="RMT25766.1"/>
    </source>
</evidence>
<protein>
    <submittedName>
        <fullName evidence="4">Putative allantoicase</fullName>
    </submittedName>
</protein>
<dbReference type="PANTHER" id="PTHR12045:SF3">
    <property type="entry name" value="INACTIVE ALLANTOICASE-RELATED"/>
    <property type="match status" value="1"/>
</dbReference>
<evidence type="ECO:0000256" key="2">
    <source>
        <dbReference type="ARBA" id="ARBA00022631"/>
    </source>
</evidence>
<dbReference type="PANTHER" id="PTHR12045">
    <property type="entry name" value="ALLANTOICASE"/>
    <property type="match status" value="1"/>
</dbReference>
<dbReference type="InterPro" id="IPR005164">
    <property type="entry name" value="Allantoicase"/>
</dbReference>
<name>A0A3M4KQS4_PSEA0</name>
<feature type="domain" description="Allantoicase" evidence="3">
    <location>
        <begin position="20"/>
        <end position="110"/>
    </location>
</feature>
<dbReference type="Proteomes" id="UP000276194">
    <property type="component" value="Unassembled WGS sequence"/>
</dbReference>
<comment type="similarity">
    <text evidence="1">Belongs to the allantoicase family.</text>
</comment>